<evidence type="ECO:0000313" key="3">
    <source>
        <dbReference type="Proteomes" id="UP001521116"/>
    </source>
</evidence>
<comment type="caution">
    <text evidence="2">The sequence shown here is derived from an EMBL/GenBank/DDBJ whole genome shotgun (WGS) entry which is preliminary data.</text>
</comment>
<feature type="compositionally biased region" description="Acidic residues" evidence="1">
    <location>
        <begin position="204"/>
        <end position="214"/>
    </location>
</feature>
<dbReference type="Proteomes" id="UP001521116">
    <property type="component" value="Unassembled WGS sequence"/>
</dbReference>
<dbReference type="EMBL" id="JAJVDC020000092">
    <property type="protein sequence ID" value="KAL1625599.1"/>
    <property type="molecule type" value="Genomic_DNA"/>
</dbReference>
<feature type="compositionally biased region" description="Low complexity" evidence="1">
    <location>
        <begin position="488"/>
        <end position="499"/>
    </location>
</feature>
<feature type="compositionally biased region" description="Low complexity" evidence="1">
    <location>
        <begin position="412"/>
        <end position="438"/>
    </location>
</feature>
<feature type="compositionally biased region" description="Basic and acidic residues" evidence="1">
    <location>
        <begin position="194"/>
        <end position="203"/>
    </location>
</feature>
<keyword evidence="3" id="KW-1185">Reference proteome</keyword>
<evidence type="ECO:0000256" key="1">
    <source>
        <dbReference type="SAM" id="MobiDB-lite"/>
    </source>
</evidence>
<evidence type="ECO:0000313" key="2">
    <source>
        <dbReference type="EMBL" id="KAL1625599.1"/>
    </source>
</evidence>
<feature type="compositionally biased region" description="Polar residues" evidence="1">
    <location>
        <begin position="284"/>
        <end position="293"/>
    </location>
</feature>
<feature type="compositionally biased region" description="Polar residues" evidence="1">
    <location>
        <begin position="149"/>
        <end position="164"/>
    </location>
</feature>
<feature type="region of interest" description="Disordered" evidence="1">
    <location>
        <begin position="488"/>
        <end position="537"/>
    </location>
</feature>
<feature type="compositionally biased region" description="Polar residues" evidence="1">
    <location>
        <begin position="218"/>
        <end position="234"/>
    </location>
</feature>
<sequence>MPSVVLYLEHPPSRANMADKPTSFRQIFRRGRHKPGDADDADDSSSDSSWIKPDRNHSDEQLSPAQPVAQPPARSPSARMPRKLQKKRSILDDSASLAPPMSSPDERDKSPSNKPAEPVAAGETRRSARRKERRQQEPIVTTRPRKSKGSTGSSIFDTDSTTARNGEPGRAPSRGSTRAERSLFGQERHYRKHLFVEPPREDSSNDESGGEEDMSALSPMSTKSEPILSTSCNDGNERRRSFGPAFDLDTIILHFELSYNKPSFSLRLPDTQVDYAIDIEAATQSTIPSPTSELRNKRERRQQRRSGSPDRRPPRTPSPVSPAHEKRVKGSDSPVSPIEEPKDDYFSNTEAPLLPHERTSIDDTFNPPSRPPSPTSSAQHQLPSKVGRMSRSSSKLQKKPSQRMSKIPTPKAASDNGAANKNDDAAINDTTTAATASDNDNDNHRYLSAADAEAALISTLKNLDEGRSTADEIQATRQEVLRRAAAVLDLPPRLSSSSHSDGDGGPSPADGERGPSPSRGRARYRSPSPDRVFHPRNVQYDKPLTLAGGVVQRGFRRWRCCSCRCFTHYDSHVCSKLDCAHVRCEGTCERFEP</sequence>
<gene>
    <name evidence="2" type="ORF">SLS56_007258</name>
</gene>
<accession>A0ABR3SNI1</accession>
<name>A0ABR3SNI1_9PEZI</name>
<reference evidence="2 3" key="1">
    <citation type="submission" date="2024-02" db="EMBL/GenBank/DDBJ databases">
        <title>De novo assembly and annotation of 12 fungi associated with fruit tree decline syndrome in Ontario, Canada.</title>
        <authorList>
            <person name="Sulman M."/>
            <person name="Ellouze W."/>
            <person name="Ilyukhin E."/>
        </authorList>
    </citation>
    <scope>NUCLEOTIDE SEQUENCE [LARGE SCALE GENOMIC DNA]</scope>
    <source>
        <strain evidence="2 3">M1-105</strain>
    </source>
</reference>
<organism evidence="2 3">
    <name type="scientific">Neofusicoccum ribis</name>
    <dbReference type="NCBI Taxonomy" id="45134"/>
    <lineage>
        <taxon>Eukaryota</taxon>
        <taxon>Fungi</taxon>
        <taxon>Dikarya</taxon>
        <taxon>Ascomycota</taxon>
        <taxon>Pezizomycotina</taxon>
        <taxon>Dothideomycetes</taxon>
        <taxon>Dothideomycetes incertae sedis</taxon>
        <taxon>Botryosphaeriales</taxon>
        <taxon>Botryosphaeriaceae</taxon>
        <taxon>Neofusicoccum</taxon>
    </lineage>
</organism>
<proteinExistence type="predicted"/>
<feature type="region of interest" description="Disordered" evidence="1">
    <location>
        <begin position="1"/>
        <end position="242"/>
    </location>
</feature>
<feature type="region of interest" description="Disordered" evidence="1">
    <location>
        <begin position="284"/>
        <end position="444"/>
    </location>
</feature>
<protein>
    <submittedName>
        <fullName evidence="2">Uncharacterized protein</fullName>
    </submittedName>
</protein>